<dbReference type="PANTHER" id="PTHR43514:SF4">
    <property type="entry name" value="ABC TRANSPORTER I FAMILY MEMBER 10"/>
    <property type="match status" value="1"/>
</dbReference>
<dbReference type="PROSITE" id="PS50893">
    <property type="entry name" value="ABC_TRANSPORTER_2"/>
    <property type="match status" value="1"/>
</dbReference>
<dbReference type="InterPro" id="IPR003593">
    <property type="entry name" value="AAA+_ATPase"/>
</dbReference>
<evidence type="ECO:0000313" key="5">
    <source>
        <dbReference type="Proteomes" id="UP000267049"/>
    </source>
</evidence>
<dbReference type="Gene3D" id="3.40.50.300">
    <property type="entry name" value="P-loop containing nucleotide triphosphate hydrolases"/>
    <property type="match status" value="1"/>
</dbReference>
<protein>
    <submittedName>
        <fullName evidence="4">ATP-binding cassette domain-containing protein</fullName>
    </submittedName>
</protein>
<dbReference type="InterPro" id="IPR050334">
    <property type="entry name" value="Molybdenum_import_ModC"/>
</dbReference>
<gene>
    <name evidence="4" type="ORF">EER27_00290</name>
</gene>
<keyword evidence="1" id="KW-0547">Nucleotide-binding</keyword>
<dbReference type="GO" id="GO:0016887">
    <property type="term" value="F:ATP hydrolysis activity"/>
    <property type="evidence" value="ECO:0007669"/>
    <property type="project" value="InterPro"/>
</dbReference>
<proteinExistence type="predicted"/>
<comment type="caution">
    <text evidence="4">The sequence shown here is derived from an EMBL/GenBank/DDBJ whole genome shotgun (WGS) entry which is preliminary data.</text>
</comment>
<evidence type="ECO:0000313" key="4">
    <source>
        <dbReference type="EMBL" id="RNF85920.1"/>
    </source>
</evidence>
<dbReference type="AlphaFoldDB" id="A0A3M8T405"/>
<dbReference type="InterPro" id="IPR003439">
    <property type="entry name" value="ABC_transporter-like_ATP-bd"/>
</dbReference>
<sequence>MAGAAPAARAAVVSAASDAAPTWRLEFALRRGATFRRDVSIRSQRRVIALVGASGVGKSSVLHAIAGLVRPLHGRIEIGDDCLFDSARGIDLPPHRRRIGYVFQDARLFPHLDVRANLLYGFRAGRAHRPAVQDPRFGFDRVVELLGIGALLARRSPGLSGGEMQRVALGRALLSQPRILLLDEPLSMLDMDRRDELLPYLQRVRDEAALPMAYVSHVPDEVRRIAEEVFVIGEAPRGDGGAG</sequence>
<keyword evidence="2 4" id="KW-0067">ATP-binding</keyword>
<dbReference type="OrthoDB" id="9783924at2"/>
<dbReference type="InterPro" id="IPR027417">
    <property type="entry name" value="P-loop_NTPase"/>
</dbReference>
<dbReference type="Proteomes" id="UP000267049">
    <property type="component" value="Unassembled WGS sequence"/>
</dbReference>
<dbReference type="GO" id="GO:0005524">
    <property type="term" value="F:ATP binding"/>
    <property type="evidence" value="ECO:0007669"/>
    <property type="project" value="UniProtKB-KW"/>
</dbReference>
<dbReference type="InterPro" id="IPR017871">
    <property type="entry name" value="ABC_transporter-like_CS"/>
</dbReference>
<reference evidence="4 5" key="1">
    <citation type="submission" date="2018-11" db="EMBL/GenBank/DDBJ databases">
        <title>Lysobacter cryohumiis sp. nov., isolated from soil in the Tianshan Mountains, Xinjiang, China.</title>
        <authorList>
            <person name="Luo Y."/>
            <person name="Sheng H."/>
        </authorList>
    </citation>
    <scope>NUCLEOTIDE SEQUENCE [LARGE SCALE GENOMIC DNA]</scope>
    <source>
        <strain evidence="4 5">ZS60</strain>
    </source>
</reference>
<name>A0A3M8T405_9GAMM</name>
<dbReference type="Pfam" id="PF00005">
    <property type="entry name" value="ABC_tran"/>
    <property type="match status" value="1"/>
</dbReference>
<evidence type="ECO:0000256" key="2">
    <source>
        <dbReference type="ARBA" id="ARBA00022840"/>
    </source>
</evidence>
<feature type="domain" description="ABC transporter" evidence="3">
    <location>
        <begin position="20"/>
        <end position="243"/>
    </location>
</feature>
<dbReference type="SUPFAM" id="SSF52540">
    <property type="entry name" value="P-loop containing nucleoside triphosphate hydrolases"/>
    <property type="match status" value="1"/>
</dbReference>
<dbReference type="PANTHER" id="PTHR43514">
    <property type="entry name" value="ABC TRANSPORTER I FAMILY MEMBER 10"/>
    <property type="match status" value="1"/>
</dbReference>
<evidence type="ECO:0000256" key="1">
    <source>
        <dbReference type="ARBA" id="ARBA00022741"/>
    </source>
</evidence>
<organism evidence="4 5">
    <name type="scientific">Montanilutibacter psychrotolerans</name>
    <dbReference type="NCBI Taxonomy" id="1327343"/>
    <lineage>
        <taxon>Bacteria</taxon>
        <taxon>Pseudomonadati</taxon>
        <taxon>Pseudomonadota</taxon>
        <taxon>Gammaproteobacteria</taxon>
        <taxon>Lysobacterales</taxon>
        <taxon>Lysobacteraceae</taxon>
        <taxon>Montanilutibacter</taxon>
    </lineage>
</organism>
<evidence type="ECO:0000259" key="3">
    <source>
        <dbReference type="PROSITE" id="PS50893"/>
    </source>
</evidence>
<accession>A0A3M8T405</accession>
<dbReference type="SMART" id="SM00382">
    <property type="entry name" value="AAA"/>
    <property type="match status" value="1"/>
</dbReference>
<dbReference type="PROSITE" id="PS00211">
    <property type="entry name" value="ABC_TRANSPORTER_1"/>
    <property type="match status" value="1"/>
</dbReference>
<dbReference type="EMBL" id="RIBS01000001">
    <property type="protein sequence ID" value="RNF85920.1"/>
    <property type="molecule type" value="Genomic_DNA"/>
</dbReference>
<keyword evidence="5" id="KW-1185">Reference proteome</keyword>